<evidence type="ECO:0000313" key="2">
    <source>
        <dbReference type="EMBL" id="KAF5326753.1"/>
    </source>
</evidence>
<accession>A0A8H5BQK1</accession>
<comment type="caution">
    <text evidence="2">The sequence shown here is derived from an EMBL/GenBank/DDBJ whole genome shotgun (WGS) entry which is preliminary data.</text>
</comment>
<evidence type="ECO:0008006" key="4">
    <source>
        <dbReference type="Google" id="ProtNLM"/>
    </source>
</evidence>
<proteinExistence type="predicted"/>
<feature type="compositionally biased region" description="Polar residues" evidence="1">
    <location>
        <begin position="97"/>
        <end position="106"/>
    </location>
</feature>
<dbReference type="OrthoDB" id="3269821at2759"/>
<dbReference type="Proteomes" id="UP000567179">
    <property type="component" value="Unassembled WGS sequence"/>
</dbReference>
<organism evidence="2 3">
    <name type="scientific">Psilocybe cf. subviscida</name>
    <dbReference type="NCBI Taxonomy" id="2480587"/>
    <lineage>
        <taxon>Eukaryota</taxon>
        <taxon>Fungi</taxon>
        <taxon>Dikarya</taxon>
        <taxon>Basidiomycota</taxon>
        <taxon>Agaricomycotina</taxon>
        <taxon>Agaricomycetes</taxon>
        <taxon>Agaricomycetidae</taxon>
        <taxon>Agaricales</taxon>
        <taxon>Agaricineae</taxon>
        <taxon>Strophariaceae</taxon>
        <taxon>Psilocybe</taxon>
    </lineage>
</organism>
<evidence type="ECO:0000313" key="3">
    <source>
        <dbReference type="Proteomes" id="UP000567179"/>
    </source>
</evidence>
<keyword evidence="3" id="KW-1185">Reference proteome</keyword>
<reference evidence="2 3" key="1">
    <citation type="journal article" date="2020" name="ISME J.">
        <title>Uncovering the hidden diversity of litter-decomposition mechanisms in mushroom-forming fungi.</title>
        <authorList>
            <person name="Floudas D."/>
            <person name="Bentzer J."/>
            <person name="Ahren D."/>
            <person name="Johansson T."/>
            <person name="Persson P."/>
            <person name="Tunlid A."/>
        </authorList>
    </citation>
    <scope>NUCLEOTIDE SEQUENCE [LARGE SCALE GENOMIC DNA]</scope>
    <source>
        <strain evidence="2 3">CBS 101986</strain>
    </source>
</reference>
<dbReference type="EMBL" id="JAACJJ010000014">
    <property type="protein sequence ID" value="KAF5326753.1"/>
    <property type="molecule type" value="Genomic_DNA"/>
</dbReference>
<feature type="compositionally biased region" description="Polar residues" evidence="1">
    <location>
        <begin position="331"/>
        <end position="345"/>
    </location>
</feature>
<dbReference type="AlphaFoldDB" id="A0A8H5BQK1"/>
<feature type="compositionally biased region" description="Low complexity" evidence="1">
    <location>
        <begin position="64"/>
        <end position="78"/>
    </location>
</feature>
<feature type="region of interest" description="Disordered" evidence="1">
    <location>
        <begin position="1"/>
        <end position="106"/>
    </location>
</feature>
<feature type="compositionally biased region" description="Basic residues" evidence="1">
    <location>
        <begin position="527"/>
        <end position="537"/>
    </location>
</feature>
<feature type="compositionally biased region" description="Polar residues" evidence="1">
    <location>
        <begin position="20"/>
        <end position="39"/>
    </location>
</feature>
<name>A0A8H5BQK1_9AGAR</name>
<feature type="region of interest" description="Disordered" evidence="1">
    <location>
        <begin position="288"/>
        <end position="348"/>
    </location>
</feature>
<feature type="region of interest" description="Disordered" evidence="1">
    <location>
        <begin position="506"/>
        <end position="542"/>
    </location>
</feature>
<gene>
    <name evidence="2" type="ORF">D9619_004414</name>
</gene>
<protein>
    <recommendedName>
        <fullName evidence="4">F-box domain-containing protein</fullName>
    </recommendedName>
</protein>
<sequence>MSVYAAPPRPPQLSPPRSSYFSPPTVVTDTSPGKHNSFSLPLRKPLPPVPDFGGHHHDPHQILSSSPPASWGSSKPSSSSPPPITKHLPPNVRPATRSFSSFTPRMNRSSTSLLTAVRTPPVLAAVLAHLEWVDTFSLLASCKALRDLFRDQDSRDVVFARYLQGYKRALGERDLANYHEIPVSIHDLDLLLISQRVPLHRYPVHALRTLTSILPSLDDDAMSEKLIALSQAYSRVVLLLQSVAHSSNNPLSMELEEVKPRRRFTLVPNMRELTFPAPLAYSELASSSPASPMESFVNTRPGRTQRTLETGRQSSKNTTRLSIPGGYPGPTLTTKNSRSMMSTSDDTLRKGRRLSFFGKSTSGLPPPPPQEPQTLKQYHKSWRRTLKAPKEPSIDELGFMTDFERPTRRFASANNSSDSSISELGVVNDTSSSSSSASLSPHDFALATSRLRAPVLRVFVPCTKLEDGDINVELCERQLEDAGVWQHLSVGDLVCNLGYVPSAGDDSSSETDHAYGPSFTLPGLRSRSPRVHARRHSSGLSSTASAPERKWLIFTGDRLIPYTPPDDIPVHNPLSLPTPFYYAHIMSESACPVFYISQLPVCDDVPQLRLTATTTRLPSPHSPNGRALVKKYVWIARVVRLQGGEEDAAFGGGWFGEWVLEYEGTKEGKRTLLHALAGRNLGVRCWELVREKSGGGTLWLRLLPL</sequence>
<feature type="compositionally biased region" description="Polar residues" evidence="1">
    <location>
        <begin position="288"/>
        <end position="321"/>
    </location>
</feature>
<evidence type="ECO:0000256" key="1">
    <source>
        <dbReference type="SAM" id="MobiDB-lite"/>
    </source>
</evidence>